<evidence type="ECO:0000313" key="4">
    <source>
        <dbReference type="Proteomes" id="UP000290608"/>
    </source>
</evidence>
<protein>
    <recommendedName>
        <fullName evidence="5">Lipoprotein</fullName>
    </recommendedName>
</protein>
<reference evidence="3 4" key="1">
    <citation type="submission" date="2018-07" db="EMBL/GenBank/DDBJ databases">
        <title>Leeuwenhoekiella genomics.</title>
        <authorList>
            <person name="Tahon G."/>
            <person name="Willems A."/>
        </authorList>
    </citation>
    <scope>NUCLEOTIDE SEQUENCE [LARGE SCALE GENOMIC DNA]</scope>
    <source>
        <strain evidence="3 4">LMG 1345</strain>
    </source>
</reference>
<feature type="region of interest" description="Disordered" evidence="1">
    <location>
        <begin position="237"/>
        <end position="273"/>
    </location>
</feature>
<dbReference type="AlphaFoldDB" id="A0A4Q0PMV8"/>
<name>A0A4Q0PMV8_9FLAO</name>
<sequence length="557" mass="61807">MNKKILFSSTKMFTFLSLISLVFLLSKCSSDDSSNLSPEVTANIPEITTNIVDDSSDFKMLHKDFDFVSKNNLLIKGMKRVLKKQRDNGSKKSSSFSIFTDRVTYVSSSKKRTESYTFYIEREGVSNKYIAENLILSRHLDSTYYRVYLVKYFFKKGMFDDSQQFEMVGYEEIETPEIPSINKLCNNGREYVIEEIEHDCYSGAHSGEGEYYDCDRKGAGPYSTYIIRLIEDGNCGGGGAGPGPGPGGSGTSGPGGGGNGDGDGSVDTGISLPPPCQTEDCEEVILANEINDLLDSALSYDELLWLDENTTDAEAIKDFLESYPHSGDAKTFAKEATAAMTYNFSDTVYELPNIFDYKSRIRRMTKFLRLFGDPDDEIIAAYVESLLSEFDTMNIGEVHDIYKLVVDQQNNLIRKYFRAVTIPLAEAALPFIEYALVETSLGVAIPLLSRIPLELILINDRLTELILVFSKLGVQGNQVNVRIISTSSPVAKAQAFFTSLTKNAIEVVEVAPGVQRAAMGNGNFITFRTVSSSGFPATIDLNFPLMFDEIKVIKFSL</sequence>
<dbReference type="RefSeq" id="WP_073098613.1">
    <property type="nucleotide sequence ID" value="NZ_QOVL01000006.1"/>
</dbReference>
<dbReference type="Proteomes" id="UP000290608">
    <property type="component" value="Unassembled WGS sequence"/>
</dbReference>
<comment type="caution">
    <text evidence="3">The sequence shown here is derived from an EMBL/GenBank/DDBJ whole genome shotgun (WGS) entry which is preliminary data.</text>
</comment>
<evidence type="ECO:0000256" key="1">
    <source>
        <dbReference type="SAM" id="MobiDB-lite"/>
    </source>
</evidence>
<gene>
    <name evidence="3" type="ORF">DSL99_1683</name>
</gene>
<evidence type="ECO:0008006" key="5">
    <source>
        <dbReference type="Google" id="ProtNLM"/>
    </source>
</evidence>
<feature type="chain" id="PRO_5020762616" description="Lipoprotein" evidence="2">
    <location>
        <begin position="32"/>
        <end position="557"/>
    </location>
</feature>
<evidence type="ECO:0000256" key="2">
    <source>
        <dbReference type="SAM" id="SignalP"/>
    </source>
</evidence>
<feature type="compositionally biased region" description="Gly residues" evidence="1">
    <location>
        <begin position="237"/>
        <end position="263"/>
    </location>
</feature>
<feature type="signal peptide" evidence="2">
    <location>
        <begin position="1"/>
        <end position="31"/>
    </location>
</feature>
<dbReference type="EMBL" id="QOVL01000006">
    <property type="protein sequence ID" value="RXG31859.1"/>
    <property type="molecule type" value="Genomic_DNA"/>
</dbReference>
<proteinExistence type="predicted"/>
<evidence type="ECO:0000313" key="3">
    <source>
        <dbReference type="EMBL" id="RXG31859.1"/>
    </source>
</evidence>
<keyword evidence="2" id="KW-0732">Signal</keyword>
<organism evidence="3 4">
    <name type="scientific">Leeuwenhoekiella marinoflava</name>
    <dbReference type="NCBI Taxonomy" id="988"/>
    <lineage>
        <taxon>Bacteria</taxon>
        <taxon>Pseudomonadati</taxon>
        <taxon>Bacteroidota</taxon>
        <taxon>Flavobacteriia</taxon>
        <taxon>Flavobacteriales</taxon>
        <taxon>Flavobacteriaceae</taxon>
        <taxon>Leeuwenhoekiella</taxon>
    </lineage>
</organism>
<accession>A0A4Q0PMV8</accession>
<dbReference type="STRING" id="1122159.SAMN02745246_01499"/>